<feature type="domain" description="ABC3 transporter permease C-terminal" evidence="7">
    <location>
        <begin position="77"/>
        <end position="173"/>
    </location>
</feature>
<feature type="transmembrane region" description="Helical" evidence="6">
    <location>
        <begin position="217"/>
        <end position="249"/>
    </location>
</feature>
<feature type="transmembrane region" description="Helical" evidence="6">
    <location>
        <begin position="322"/>
        <end position="346"/>
    </location>
</feature>
<name>A0ABN3AXY7_9MICO</name>
<comment type="subcellular location">
    <subcellularLocation>
        <location evidence="1">Cell membrane</location>
        <topology evidence="1">Multi-pass membrane protein</topology>
    </subcellularLocation>
</comment>
<keyword evidence="5 6" id="KW-0472">Membrane</keyword>
<evidence type="ECO:0000256" key="5">
    <source>
        <dbReference type="ARBA" id="ARBA00023136"/>
    </source>
</evidence>
<evidence type="ECO:0000313" key="9">
    <source>
        <dbReference type="Proteomes" id="UP001501599"/>
    </source>
</evidence>
<evidence type="ECO:0000313" key="8">
    <source>
        <dbReference type="EMBL" id="GAA2176370.1"/>
    </source>
</evidence>
<keyword evidence="3 6" id="KW-0812">Transmembrane</keyword>
<accession>A0ABN3AXY7</accession>
<feature type="transmembrane region" description="Helical" evidence="6">
    <location>
        <begin position="151"/>
        <end position="171"/>
    </location>
</feature>
<feature type="transmembrane region" description="Helical" evidence="6">
    <location>
        <begin position="58"/>
        <end position="79"/>
    </location>
</feature>
<feature type="transmembrane region" description="Helical" evidence="6">
    <location>
        <begin position="405"/>
        <end position="426"/>
    </location>
</feature>
<evidence type="ECO:0000259" key="7">
    <source>
        <dbReference type="Pfam" id="PF02687"/>
    </source>
</evidence>
<proteinExistence type="predicted"/>
<evidence type="ECO:0000256" key="4">
    <source>
        <dbReference type="ARBA" id="ARBA00022989"/>
    </source>
</evidence>
<keyword evidence="9" id="KW-1185">Reference proteome</keyword>
<sequence>MSAVRLAPMLLRPSTQGAAVLALPVVAFGVTSWLLGIVVGGARAFFTWTIPDAPLYQLLAVVALALLAVPLVTLGGSAARLSARRRDDRLAALRLLGATSGTVLALAVAEATMLTLVGAVLGVLGAAATSPLIGLIPFAGAPLGTSALLPLTWSIALVVAVTLLAASSALLSMRRVMVTPLGVARREQPARVHWLVVVLAVAAVAVVAGAFSSFSSIGAALGVLAMVVVLGIGFGIAMLVLNLLGPWILGVQARIQVRRATTPARLIAARTVLESPKAAWRQVGGVALVTFVGVIAGVGSALMGDGAGGADAILAGDIRTGLVITIVGSFLTVACTVGLQQAAAILDGRALSRALHHAGMDVATMDAARRWAVLSPLLLVVAVSAIAASALVVPLLGMALLFEPIAIVITAGVVVAGVAIVAAGLLTTRPLLRRVATA</sequence>
<evidence type="ECO:0000256" key="1">
    <source>
        <dbReference type="ARBA" id="ARBA00004651"/>
    </source>
</evidence>
<feature type="transmembrane region" description="Helical" evidence="6">
    <location>
        <begin position="192"/>
        <end position="211"/>
    </location>
</feature>
<dbReference type="Pfam" id="PF02687">
    <property type="entry name" value="FtsX"/>
    <property type="match status" value="1"/>
</dbReference>
<feature type="transmembrane region" description="Helical" evidence="6">
    <location>
        <begin position="116"/>
        <end position="139"/>
    </location>
</feature>
<evidence type="ECO:0000256" key="3">
    <source>
        <dbReference type="ARBA" id="ARBA00022692"/>
    </source>
</evidence>
<evidence type="ECO:0000256" key="6">
    <source>
        <dbReference type="SAM" id="Phobius"/>
    </source>
</evidence>
<protein>
    <recommendedName>
        <fullName evidence="7">ABC3 transporter permease C-terminal domain-containing protein</fullName>
    </recommendedName>
</protein>
<feature type="transmembrane region" description="Helical" evidence="6">
    <location>
        <begin position="283"/>
        <end position="302"/>
    </location>
</feature>
<gene>
    <name evidence="8" type="ORF">GCM10009846_29920</name>
</gene>
<keyword evidence="2" id="KW-1003">Cell membrane</keyword>
<organism evidence="8 9">
    <name type="scientific">Agrococcus versicolor</name>
    <dbReference type="NCBI Taxonomy" id="501482"/>
    <lineage>
        <taxon>Bacteria</taxon>
        <taxon>Bacillati</taxon>
        <taxon>Actinomycetota</taxon>
        <taxon>Actinomycetes</taxon>
        <taxon>Micrococcales</taxon>
        <taxon>Microbacteriaceae</taxon>
        <taxon>Agrococcus</taxon>
    </lineage>
</organism>
<reference evidence="8 9" key="1">
    <citation type="journal article" date="2019" name="Int. J. Syst. Evol. Microbiol.">
        <title>The Global Catalogue of Microorganisms (GCM) 10K type strain sequencing project: providing services to taxonomists for standard genome sequencing and annotation.</title>
        <authorList>
            <consortium name="The Broad Institute Genomics Platform"/>
            <consortium name="The Broad Institute Genome Sequencing Center for Infectious Disease"/>
            <person name="Wu L."/>
            <person name="Ma J."/>
        </authorList>
    </citation>
    <scope>NUCLEOTIDE SEQUENCE [LARGE SCALE GENOMIC DNA]</scope>
    <source>
        <strain evidence="8 9">JCM 16026</strain>
    </source>
</reference>
<dbReference type="EMBL" id="BAAAQT010000008">
    <property type="protein sequence ID" value="GAA2176370.1"/>
    <property type="molecule type" value="Genomic_DNA"/>
</dbReference>
<dbReference type="Proteomes" id="UP001501599">
    <property type="component" value="Unassembled WGS sequence"/>
</dbReference>
<dbReference type="RefSeq" id="WP_344344889.1">
    <property type="nucleotide sequence ID" value="NZ_BAAAQT010000008.1"/>
</dbReference>
<feature type="transmembrane region" description="Helical" evidence="6">
    <location>
        <begin position="20"/>
        <end position="46"/>
    </location>
</feature>
<evidence type="ECO:0000256" key="2">
    <source>
        <dbReference type="ARBA" id="ARBA00022475"/>
    </source>
</evidence>
<feature type="transmembrane region" description="Helical" evidence="6">
    <location>
        <begin position="377"/>
        <end position="399"/>
    </location>
</feature>
<keyword evidence="4 6" id="KW-1133">Transmembrane helix</keyword>
<comment type="caution">
    <text evidence="8">The sequence shown here is derived from an EMBL/GenBank/DDBJ whole genome shotgun (WGS) entry which is preliminary data.</text>
</comment>
<dbReference type="InterPro" id="IPR003838">
    <property type="entry name" value="ABC3_permease_C"/>
</dbReference>